<accession>E0IF37</accession>
<dbReference type="Gene3D" id="1.20.1420.60">
    <property type="match status" value="1"/>
</dbReference>
<dbReference type="AlphaFoldDB" id="E0IF37"/>
<protein>
    <recommendedName>
        <fullName evidence="1">DNA mimic protein DMP19 C-terminal domain-containing protein</fullName>
    </recommendedName>
</protein>
<feature type="domain" description="DNA mimic protein DMP19 C-terminal" evidence="1">
    <location>
        <begin position="37"/>
        <end position="146"/>
    </location>
</feature>
<dbReference type="OrthoDB" id="6334863at2"/>
<reference evidence="2 3" key="1">
    <citation type="submission" date="2010-07" db="EMBL/GenBank/DDBJ databases">
        <title>The draft genome of Paenibacillus curdlanolyticus YK9.</title>
        <authorList>
            <consortium name="US DOE Joint Genome Institute (JGI-PGF)"/>
            <person name="Lucas S."/>
            <person name="Copeland A."/>
            <person name="Lapidus A."/>
            <person name="Cheng J.-F."/>
            <person name="Bruce D."/>
            <person name="Goodwin L."/>
            <person name="Pitluck S."/>
            <person name="Land M.L."/>
            <person name="Hauser L."/>
            <person name="Chang Y.-J."/>
            <person name="Jeffries C."/>
            <person name="Anderson I.J."/>
            <person name="Johnson E."/>
            <person name="Loganathan U."/>
            <person name="Mulhopadhyay B."/>
            <person name="Kyrpides N."/>
            <person name="Woyke T.J."/>
        </authorList>
    </citation>
    <scope>NUCLEOTIDE SEQUENCE [LARGE SCALE GENOMIC DNA]</scope>
    <source>
        <strain evidence="2 3">YK9</strain>
    </source>
</reference>
<dbReference type="STRING" id="717606.PaecuDRAFT_4278"/>
<evidence type="ECO:0000259" key="1">
    <source>
        <dbReference type="Pfam" id="PF14300"/>
    </source>
</evidence>
<dbReference type="Proteomes" id="UP000005387">
    <property type="component" value="Unassembled WGS sequence"/>
</dbReference>
<dbReference type="EMBL" id="AEDD01000013">
    <property type="protein sequence ID" value="EFM08813.1"/>
    <property type="molecule type" value="Genomic_DNA"/>
</dbReference>
<dbReference type="RefSeq" id="WP_006040261.1">
    <property type="nucleotide sequence ID" value="NZ_AEDD01000013.1"/>
</dbReference>
<evidence type="ECO:0000313" key="3">
    <source>
        <dbReference type="Proteomes" id="UP000005387"/>
    </source>
</evidence>
<gene>
    <name evidence="2" type="ORF">PaecuDRAFT_4278</name>
</gene>
<dbReference type="InterPro" id="IPR025402">
    <property type="entry name" value="DMP19_C"/>
</dbReference>
<name>E0IF37_9BACL</name>
<organism evidence="2 3">
    <name type="scientific">Paenibacillus curdlanolyticus YK9</name>
    <dbReference type="NCBI Taxonomy" id="717606"/>
    <lineage>
        <taxon>Bacteria</taxon>
        <taxon>Bacillati</taxon>
        <taxon>Bacillota</taxon>
        <taxon>Bacilli</taxon>
        <taxon>Bacillales</taxon>
        <taxon>Paenibacillaceae</taxon>
        <taxon>Paenibacillus</taxon>
    </lineage>
</organism>
<proteinExistence type="predicted"/>
<dbReference type="Pfam" id="PF14300">
    <property type="entry name" value="DMP19"/>
    <property type="match status" value="1"/>
</dbReference>
<evidence type="ECO:0000313" key="2">
    <source>
        <dbReference type="EMBL" id="EFM08813.1"/>
    </source>
</evidence>
<sequence length="152" mass="17753">MQKYATEFLKTKEDLELLFAVGDEINKKYYEAGFHVLTESEQVILCLMGIEREVNNGGFDQFFLNSAGEYKLETLESLKKIGASYTASLLEEAIRIVEDPNPPGTKEDEDDEYTEIQRERLDELDDKFYEYKEDLLELQLKFINEHQDNFVS</sequence>
<dbReference type="eggNOG" id="ENOG5033A95">
    <property type="taxonomic scope" value="Bacteria"/>
</dbReference>
<keyword evidence="3" id="KW-1185">Reference proteome</keyword>